<dbReference type="Pfam" id="PF02779">
    <property type="entry name" value="Transket_pyr"/>
    <property type="match status" value="1"/>
</dbReference>
<dbReference type="Gene3D" id="3.40.50.970">
    <property type="match status" value="2"/>
</dbReference>
<dbReference type="PANTHER" id="PTHR43257">
    <property type="entry name" value="PYRUVATE DEHYDROGENASE E1 COMPONENT BETA SUBUNIT"/>
    <property type="match status" value="1"/>
</dbReference>
<organism evidence="4">
    <name type="scientific">marine sediment metagenome</name>
    <dbReference type="NCBI Taxonomy" id="412755"/>
    <lineage>
        <taxon>unclassified sequences</taxon>
        <taxon>metagenomes</taxon>
        <taxon>ecological metagenomes</taxon>
    </lineage>
</organism>
<dbReference type="AlphaFoldDB" id="X0VEG9"/>
<evidence type="ECO:0000259" key="3">
    <source>
        <dbReference type="SMART" id="SM00861"/>
    </source>
</evidence>
<dbReference type="SMART" id="SM00861">
    <property type="entry name" value="Transket_pyr"/>
    <property type="match status" value="1"/>
</dbReference>
<feature type="non-terminal residue" evidence="4">
    <location>
        <position position="255"/>
    </location>
</feature>
<evidence type="ECO:0000256" key="1">
    <source>
        <dbReference type="ARBA" id="ARBA00023002"/>
    </source>
</evidence>
<dbReference type="SUPFAM" id="SSF52518">
    <property type="entry name" value="Thiamin diphosphate-binding fold (THDP-binding)"/>
    <property type="match status" value="2"/>
</dbReference>
<dbReference type="GO" id="GO:0016491">
    <property type="term" value="F:oxidoreductase activity"/>
    <property type="evidence" value="ECO:0007669"/>
    <property type="project" value="UniProtKB-KW"/>
</dbReference>
<dbReference type="CDD" id="cd07036">
    <property type="entry name" value="TPP_PYR_E1-PDHc-beta_like"/>
    <property type="match status" value="1"/>
</dbReference>
<comment type="caution">
    <text evidence="4">The sequence shown here is derived from an EMBL/GenBank/DDBJ whole genome shotgun (WGS) entry which is preliminary data.</text>
</comment>
<protein>
    <recommendedName>
        <fullName evidence="3">Transketolase-like pyrimidine-binding domain-containing protein</fullName>
    </recommendedName>
</protein>
<dbReference type="FunFam" id="3.40.50.970:FF:000001">
    <property type="entry name" value="Pyruvate dehydrogenase E1 beta subunit"/>
    <property type="match status" value="1"/>
</dbReference>
<proteinExistence type="predicted"/>
<sequence>EAWLPKDPIKYGDRLVTAGVLSQGQLNHLVQDVEGEIDEAVNFAEESPDPKPEDALDGVFAPMSTIPDTVVVEPDQGDRLLSLGKAINEALTQGMERDPGIFVLGEDVATLGGDFGVTRGLLEKYGPERAFDTPLSETAIIGVSVGAAIQGQHPVAEIMFSDFLGCAMDQIINQAAKFHYMFGEQVNIPLVIRTAYGAGISASSQHSQSLESLFTHIPGLKVVMPASPYDAKGLMTTALLDNNPVMFFEHKLLYG</sequence>
<accession>X0VEG9</accession>
<evidence type="ECO:0000313" key="4">
    <source>
        <dbReference type="EMBL" id="GAG16594.1"/>
    </source>
</evidence>
<reference evidence="4" key="1">
    <citation type="journal article" date="2014" name="Front. Microbiol.">
        <title>High frequency of phylogenetically diverse reductive dehalogenase-homologous genes in deep subseafloor sedimentary metagenomes.</title>
        <authorList>
            <person name="Kawai M."/>
            <person name="Futagami T."/>
            <person name="Toyoda A."/>
            <person name="Takaki Y."/>
            <person name="Nishi S."/>
            <person name="Hori S."/>
            <person name="Arai W."/>
            <person name="Tsubouchi T."/>
            <person name="Morono Y."/>
            <person name="Uchiyama I."/>
            <person name="Ito T."/>
            <person name="Fujiyama A."/>
            <person name="Inagaki F."/>
            <person name="Takami H."/>
        </authorList>
    </citation>
    <scope>NUCLEOTIDE SEQUENCE</scope>
    <source>
        <strain evidence="4">Expedition CK06-06</strain>
    </source>
</reference>
<name>X0VEG9_9ZZZZ</name>
<evidence type="ECO:0000256" key="2">
    <source>
        <dbReference type="ARBA" id="ARBA00023052"/>
    </source>
</evidence>
<dbReference type="EMBL" id="BARS01039230">
    <property type="protein sequence ID" value="GAG16594.1"/>
    <property type="molecule type" value="Genomic_DNA"/>
</dbReference>
<dbReference type="InterPro" id="IPR005475">
    <property type="entry name" value="Transketolase-like_Pyr-bd"/>
</dbReference>
<gene>
    <name evidence="4" type="ORF">S01H1_59931</name>
</gene>
<feature type="domain" description="Transketolase-like pyrimidine-binding" evidence="3">
    <location>
        <begin position="81"/>
        <end position="255"/>
    </location>
</feature>
<feature type="non-terminal residue" evidence="4">
    <location>
        <position position="1"/>
    </location>
</feature>
<keyword evidence="2" id="KW-0786">Thiamine pyrophosphate</keyword>
<dbReference type="PANTHER" id="PTHR43257:SF2">
    <property type="entry name" value="PYRUVATE DEHYDROGENASE E1 COMPONENT SUBUNIT BETA"/>
    <property type="match status" value="1"/>
</dbReference>
<keyword evidence="1" id="KW-0560">Oxidoreductase</keyword>
<dbReference type="InterPro" id="IPR029061">
    <property type="entry name" value="THDP-binding"/>
</dbReference>